<dbReference type="Proteomes" id="UP001491310">
    <property type="component" value="Unassembled WGS sequence"/>
</dbReference>
<feature type="coiled-coil region" evidence="1">
    <location>
        <begin position="103"/>
        <end position="130"/>
    </location>
</feature>
<feature type="region of interest" description="Disordered" evidence="2">
    <location>
        <begin position="412"/>
        <end position="438"/>
    </location>
</feature>
<feature type="region of interest" description="Disordered" evidence="2">
    <location>
        <begin position="1"/>
        <end position="26"/>
    </location>
</feature>
<feature type="compositionally biased region" description="Basic and acidic residues" evidence="2">
    <location>
        <begin position="1"/>
        <end position="16"/>
    </location>
</feature>
<proteinExistence type="predicted"/>
<feature type="region of interest" description="Disordered" evidence="2">
    <location>
        <begin position="54"/>
        <end position="93"/>
    </location>
</feature>
<evidence type="ECO:0000256" key="1">
    <source>
        <dbReference type="SAM" id="Coils"/>
    </source>
</evidence>
<organism evidence="3 4">
    <name type="scientific">Coccomyxa subellipsoidea</name>
    <dbReference type="NCBI Taxonomy" id="248742"/>
    <lineage>
        <taxon>Eukaryota</taxon>
        <taxon>Viridiplantae</taxon>
        <taxon>Chlorophyta</taxon>
        <taxon>core chlorophytes</taxon>
        <taxon>Trebouxiophyceae</taxon>
        <taxon>Trebouxiophyceae incertae sedis</taxon>
        <taxon>Coccomyxaceae</taxon>
        <taxon>Coccomyxa</taxon>
    </lineage>
</organism>
<feature type="compositionally biased region" description="Pro residues" evidence="2">
    <location>
        <begin position="66"/>
        <end position="76"/>
    </location>
</feature>
<protein>
    <submittedName>
        <fullName evidence="3">Uncharacterized protein</fullName>
    </submittedName>
</protein>
<accession>A0ABR2Z334</accession>
<sequence length="438" mass="45914">MHLSGKNREEAPRPEGTEDVQAGTEEHLLGGDMWCLWNAMGGAQRAAAGWVPGELAAEPNQASSQPQPPPPLPQSPPALNARKPRRDSTARNRAKIAASGMSMGALLGQKAALERELVDLLNRHEELSTDLPWHMHHEEVTFKASIARCMAPASVRVMPVLVPAPNLLQNLMPAPRVVGGDLHRPADDASAKDAVGITGCTLPAATHSQVASPDKPSKEGTLWSSILTFLRLSKPQKDKLAAIYGAHVQQLSELRSECISVASKLQGEASVTPSLATHLACGQLTGIAALEEEIVRGLVTACTQVLNKVQLNNLYALAPSGASAELSLCREVAALRTPPHGAAATKTAPTPPKELTPLGSQIQDVAPGVTDRTGGETGCADIIADVAPLAADVSRAVAVHPMTPAVADSAAAVAASAARRKRRMPDSPRDTEEQPASK</sequence>
<comment type="caution">
    <text evidence="3">The sequence shown here is derived from an EMBL/GenBank/DDBJ whole genome shotgun (WGS) entry which is preliminary data.</text>
</comment>
<evidence type="ECO:0000256" key="2">
    <source>
        <dbReference type="SAM" id="MobiDB-lite"/>
    </source>
</evidence>
<gene>
    <name evidence="3" type="ORF">WJX75_001608</name>
</gene>
<dbReference type="EMBL" id="JALJOT010000001">
    <property type="protein sequence ID" value="KAK9918141.1"/>
    <property type="molecule type" value="Genomic_DNA"/>
</dbReference>
<keyword evidence="1" id="KW-0175">Coiled coil</keyword>
<reference evidence="3 4" key="1">
    <citation type="journal article" date="2024" name="Nat. Commun.">
        <title>Phylogenomics reveals the evolutionary origins of lichenization in chlorophyte algae.</title>
        <authorList>
            <person name="Puginier C."/>
            <person name="Libourel C."/>
            <person name="Otte J."/>
            <person name="Skaloud P."/>
            <person name="Haon M."/>
            <person name="Grisel S."/>
            <person name="Petersen M."/>
            <person name="Berrin J.G."/>
            <person name="Delaux P.M."/>
            <person name="Dal Grande F."/>
            <person name="Keller J."/>
        </authorList>
    </citation>
    <scope>NUCLEOTIDE SEQUENCE [LARGE SCALE GENOMIC DNA]</scope>
    <source>
        <strain evidence="3 4">SAG 216-7</strain>
    </source>
</reference>
<evidence type="ECO:0000313" key="3">
    <source>
        <dbReference type="EMBL" id="KAK9918141.1"/>
    </source>
</evidence>
<name>A0ABR2Z334_9CHLO</name>
<evidence type="ECO:0000313" key="4">
    <source>
        <dbReference type="Proteomes" id="UP001491310"/>
    </source>
</evidence>
<keyword evidence="4" id="KW-1185">Reference proteome</keyword>